<sequence length="561" mass="61615">MKKLTYLLPLLGAIISCSTPDYDVIIRNGLIYDGSGSAPISADLGIKGDTIATIGNLKEKSGATEIDAKGKAVSPGFINMLSWATESIITDPRSMSDIRQGVTLEVFGEGVSMGPLSDKMKADWVKNAEEETDITPEWTTLGEYLEYLETKGVTPNVASFIGATTLRIHTVDYDNRPPTEEELDSMRLLVKQGMEEGALGIGSSLIYAPAFYASTEELIELCKVAAPYGGRYITHMRSEGNQLLEAVDETIRIAKESGIPAEIYHLKVAGTDNWWKIDTLLTMIEGARAEGIKLTTDMYTYTAGATGLDASMPPWVQEGGPEKWRERLQDPDIRKKVIEEMRTATNEWENLLLSAGSPERVVLLGFKNDSLKTIYTGKTLAEAAAIHGKSAEETAIDLVIADETRVGTAYFMMSEENVKRQIQLPYMSFGSDAESVMPEGKVLESSTHPRTYGNFARLLGKYVRDEKVISLEEAIRKLSSMPAENMGIRKRGRLLPGYYADVVIFDPATIQDHATFENPHQLSTGVTDVWVNGVQVLSNSEHTGSFPGRVVRGPGWVGYKD</sequence>
<reference evidence="2 3" key="1">
    <citation type="journal article" date="2023" name="Microbiol. Resour. Announc.">
        <title>Complete Genome Sequence of Imperialibacter roseus strain P4T.</title>
        <authorList>
            <person name="Tizabi D.R."/>
            <person name="Bachvaroff T."/>
            <person name="Hill R.T."/>
        </authorList>
    </citation>
    <scope>NUCLEOTIDE SEQUENCE [LARGE SCALE GENOMIC DNA]</scope>
    <source>
        <strain evidence="2 3">P4T</strain>
    </source>
</reference>
<dbReference type="Pfam" id="PF07969">
    <property type="entry name" value="Amidohydro_3"/>
    <property type="match status" value="1"/>
</dbReference>
<dbReference type="Gene3D" id="3.20.20.140">
    <property type="entry name" value="Metal-dependent hydrolases"/>
    <property type="match status" value="2"/>
</dbReference>
<name>A0ABZ0IYH2_9BACT</name>
<dbReference type="PROSITE" id="PS51257">
    <property type="entry name" value="PROKAR_LIPOPROTEIN"/>
    <property type="match status" value="1"/>
</dbReference>
<protein>
    <submittedName>
        <fullName evidence="2">D-aminoacylase</fullName>
        <ecNumber evidence="2">3.5.1.-</ecNumber>
    </submittedName>
</protein>
<keyword evidence="3" id="KW-1185">Reference proteome</keyword>
<dbReference type="GO" id="GO:0016787">
    <property type="term" value="F:hydrolase activity"/>
    <property type="evidence" value="ECO:0007669"/>
    <property type="project" value="UniProtKB-KW"/>
</dbReference>
<evidence type="ECO:0000313" key="3">
    <source>
        <dbReference type="Proteomes" id="UP001302349"/>
    </source>
</evidence>
<accession>A0ABZ0IYH2</accession>
<dbReference type="RefSeq" id="WP_317492062.1">
    <property type="nucleotide sequence ID" value="NZ_CP136051.1"/>
</dbReference>
<dbReference type="PANTHER" id="PTHR11647:SF1">
    <property type="entry name" value="COLLAPSIN RESPONSE MEDIATOR PROTEIN"/>
    <property type="match status" value="1"/>
</dbReference>
<dbReference type="InterPro" id="IPR032466">
    <property type="entry name" value="Metal_Hydrolase"/>
</dbReference>
<organism evidence="2 3">
    <name type="scientific">Imperialibacter roseus</name>
    <dbReference type="NCBI Taxonomy" id="1324217"/>
    <lineage>
        <taxon>Bacteria</taxon>
        <taxon>Pseudomonadati</taxon>
        <taxon>Bacteroidota</taxon>
        <taxon>Cytophagia</taxon>
        <taxon>Cytophagales</taxon>
        <taxon>Flammeovirgaceae</taxon>
        <taxon>Imperialibacter</taxon>
    </lineage>
</organism>
<dbReference type="CDD" id="cd01297">
    <property type="entry name" value="D-aminoacylase"/>
    <property type="match status" value="1"/>
</dbReference>
<proteinExistence type="predicted"/>
<keyword evidence="2" id="KW-0378">Hydrolase</keyword>
<gene>
    <name evidence="2" type="ORF">RT717_12420</name>
</gene>
<dbReference type="EC" id="3.5.1.-" evidence="2"/>
<evidence type="ECO:0000259" key="1">
    <source>
        <dbReference type="Pfam" id="PF07969"/>
    </source>
</evidence>
<dbReference type="SUPFAM" id="SSF51338">
    <property type="entry name" value="Composite domain of metallo-dependent hydrolases"/>
    <property type="match status" value="1"/>
</dbReference>
<feature type="domain" description="Amidohydrolase 3" evidence="1">
    <location>
        <begin position="65"/>
        <end position="536"/>
    </location>
</feature>
<dbReference type="InterPro" id="IPR013108">
    <property type="entry name" value="Amidohydro_3"/>
</dbReference>
<dbReference type="EMBL" id="CP136051">
    <property type="protein sequence ID" value="WOK09444.1"/>
    <property type="molecule type" value="Genomic_DNA"/>
</dbReference>
<dbReference type="InterPro" id="IPR011059">
    <property type="entry name" value="Metal-dep_hydrolase_composite"/>
</dbReference>
<dbReference type="PANTHER" id="PTHR11647">
    <property type="entry name" value="HYDRANTOINASE/DIHYDROPYRIMIDINASE FAMILY MEMBER"/>
    <property type="match status" value="1"/>
</dbReference>
<dbReference type="SUPFAM" id="SSF51556">
    <property type="entry name" value="Metallo-dependent hydrolases"/>
    <property type="match status" value="1"/>
</dbReference>
<dbReference type="InterPro" id="IPR050378">
    <property type="entry name" value="Metallo-dep_Hydrolases_sf"/>
</dbReference>
<dbReference type="Gene3D" id="2.30.40.10">
    <property type="entry name" value="Urease, subunit C, domain 1"/>
    <property type="match status" value="1"/>
</dbReference>
<dbReference type="Proteomes" id="UP001302349">
    <property type="component" value="Chromosome"/>
</dbReference>
<evidence type="ECO:0000313" key="2">
    <source>
        <dbReference type="EMBL" id="WOK09444.1"/>
    </source>
</evidence>